<feature type="transmembrane region" description="Helical" evidence="1">
    <location>
        <begin position="166"/>
        <end position="183"/>
    </location>
</feature>
<keyword evidence="1" id="KW-0812">Transmembrane</keyword>
<dbReference type="InterPro" id="IPR002823">
    <property type="entry name" value="DUF112_TM"/>
</dbReference>
<sequence length="499" mass="52917">MELLDNLRLGFSVALTLQNLSYCFIGTLLGTFIGMLPGLGPAATVALLIPLTVTLPPVSCFIMLAGIYYGAQYGGSTTAILLKIPGETSSVVTAIDGYEMAKQGLSGKALATAAVGSFFAGTMTVFLLVFFSPPLAKFALKFGAAEYFSVMVMGLIAAVTLSSGSVIKALAMVVLGLSLGLAGQDIYYGEYRLTFGLADLADGFDFVAVTMGVFGVAEVIRYLEEKSGQSMVIEKLKGLWLTKKDLKQIAWPILRGTGIGAILGVLPGGGAAVASFASYSIEKGVASDPSRFGKGAIEAVAGPESANNAGAQTSFIPMLSLGIPANPVMALMIAVLIIQGITPGPQVMIKQPTLFWGLVASMWIGNLMLVILNLPLIGLWTRLLMVPYHCLFPAIIIFACIGSFNVSNNPFDVYMLAVFGMIGYIFIKLECEPAPFLLGFVLGPMMEDHFRRALLISNGNFMIFVTRPIAAGLLLVAALALLAMLIPTIRRVRKEAFKE</sequence>
<feature type="transmembrane region" description="Helical" evidence="1">
    <location>
        <begin position="138"/>
        <end position="159"/>
    </location>
</feature>
<evidence type="ECO:0000259" key="2">
    <source>
        <dbReference type="Pfam" id="PF01970"/>
    </source>
</evidence>
<dbReference type="PANTHER" id="PTHR35342">
    <property type="entry name" value="TRICARBOXYLIC TRANSPORT PROTEIN"/>
    <property type="match status" value="1"/>
</dbReference>
<evidence type="ECO:0000313" key="3">
    <source>
        <dbReference type="EMBL" id="OFW56584.1"/>
    </source>
</evidence>
<organism evidence="3 4">
    <name type="scientific">Candidatus Solincola sediminis</name>
    <dbReference type="NCBI Taxonomy" id="1797199"/>
    <lineage>
        <taxon>Bacteria</taxon>
        <taxon>Bacillati</taxon>
        <taxon>Actinomycetota</taxon>
        <taxon>Candidatus Geothermincolia</taxon>
        <taxon>Candidatus Geothermincolales</taxon>
        <taxon>Candidatus Geothermincolaceae</taxon>
        <taxon>Candidatus Solincola</taxon>
    </lineage>
</organism>
<feature type="transmembrane region" description="Helical" evidence="1">
    <location>
        <begin position="109"/>
        <end position="132"/>
    </location>
</feature>
<feature type="transmembrane region" description="Helical" evidence="1">
    <location>
        <begin position="469"/>
        <end position="489"/>
    </location>
</feature>
<feature type="transmembrane region" description="Helical" evidence="1">
    <location>
        <begin position="20"/>
        <end position="39"/>
    </location>
</feature>
<keyword evidence="1" id="KW-0472">Membrane</keyword>
<gene>
    <name evidence="3" type="ORF">A2Y75_08910</name>
</gene>
<dbReference type="PANTHER" id="PTHR35342:SF5">
    <property type="entry name" value="TRICARBOXYLIC TRANSPORT PROTEIN"/>
    <property type="match status" value="1"/>
</dbReference>
<dbReference type="EMBL" id="MELK01000043">
    <property type="protein sequence ID" value="OFW56584.1"/>
    <property type="molecule type" value="Genomic_DNA"/>
</dbReference>
<feature type="transmembrane region" description="Helical" evidence="1">
    <location>
        <begin position="411"/>
        <end position="427"/>
    </location>
</feature>
<feature type="transmembrane region" description="Helical" evidence="1">
    <location>
        <begin position="386"/>
        <end position="404"/>
    </location>
</feature>
<feature type="transmembrane region" description="Helical" evidence="1">
    <location>
        <begin position="203"/>
        <end position="223"/>
    </location>
</feature>
<accession>A0A1F2WID1</accession>
<feature type="transmembrane region" description="Helical" evidence="1">
    <location>
        <begin position="354"/>
        <end position="380"/>
    </location>
</feature>
<dbReference type="AlphaFoldDB" id="A0A1F2WID1"/>
<dbReference type="Pfam" id="PF01970">
    <property type="entry name" value="TctA"/>
    <property type="match status" value="1"/>
</dbReference>
<name>A0A1F2WID1_9ACTN</name>
<dbReference type="Proteomes" id="UP000177876">
    <property type="component" value="Unassembled WGS sequence"/>
</dbReference>
<proteinExistence type="predicted"/>
<feature type="transmembrane region" description="Helical" evidence="1">
    <location>
        <begin position="323"/>
        <end position="342"/>
    </location>
</feature>
<reference evidence="3 4" key="1">
    <citation type="journal article" date="2016" name="Nat. Commun.">
        <title>Thousands of microbial genomes shed light on interconnected biogeochemical processes in an aquifer system.</title>
        <authorList>
            <person name="Anantharaman K."/>
            <person name="Brown C.T."/>
            <person name="Hug L.A."/>
            <person name="Sharon I."/>
            <person name="Castelle C.J."/>
            <person name="Probst A.J."/>
            <person name="Thomas B.C."/>
            <person name="Singh A."/>
            <person name="Wilkins M.J."/>
            <person name="Karaoz U."/>
            <person name="Brodie E.L."/>
            <person name="Williams K.H."/>
            <person name="Hubbard S.S."/>
            <person name="Banfield J.F."/>
        </authorList>
    </citation>
    <scope>NUCLEOTIDE SEQUENCE [LARGE SCALE GENOMIC DNA]</scope>
</reference>
<evidence type="ECO:0000256" key="1">
    <source>
        <dbReference type="SAM" id="Phobius"/>
    </source>
</evidence>
<comment type="caution">
    <text evidence="3">The sequence shown here is derived from an EMBL/GenBank/DDBJ whole genome shotgun (WGS) entry which is preliminary data.</text>
</comment>
<protein>
    <recommendedName>
        <fullName evidence="2">DUF112 domain-containing protein</fullName>
    </recommendedName>
</protein>
<feature type="transmembrane region" description="Helical" evidence="1">
    <location>
        <begin position="253"/>
        <end position="281"/>
    </location>
</feature>
<keyword evidence="1" id="KW-1133">Transmembrane helix</keyword>
<feature type="domain" description="DUF112" evidence="2">
    <location>
        <begin position="20"/>
        <end position="438"/>
    </location>
</feature>
<dbReference type="STRING" id="1797197.A2Y75_08910"/>
<feature type="transmembrane region" description="Helical" evidence="1">
    <location>
        <begin position="45"/>
        <end position="69"/>
    </location>
</feature>
<evidence type="ECO:0000313" key="4">
    <source>
        <dbReference type="Proteomes" id="UP000177876"/>
    </source>
</evidence>